<accession>A0ABS7CN76</accession>
<organism evidence="5 6">
    <name type="scientific">Paenibacillus sepulcri</name>
    <dbReference type="NCBI Taxonomy" id="359917"/>
    <lineage>
        <taxon>Bacteria</taxon>
        <taxon>Bacillati</taxon>
        <taxon>Bacillota</taxon>
        <taxon>Bacilli</taxon>
        <taxon>Bacillales</taxon>
        <taxon>Paenibacillaceae</taxon>
        <taxon>Paenibacillus</taxon>
    </lineage>
</organism>
<dbReference type="Proteomes" id="UP001519887">
    <property type="component" value="Unassembled WGS sequence"/>
</dbReference>
<protein>
    <submittedName>
        <fullName evidence="5">Glycoside hydrolase family 28 protein</fullName>
    </submittedName>
</protein>
<evidence type="ECO:0000256" key="1">
    <source>
        <dbReference type="ARBA" id="ARBA00008834"/>
    </source>
</evidence>
<comment type="similarity">
    <text evidence="1 4">Belongs to the glycosyl hydrolase 28 family.</text>
</comment>
<dbReference type="InterPro" id="IPR000743">
    <property type="entry name" value="Glyco_hydro_28"/>
</dbReference>
<feature type="non-terminal residue" evidence="5">
    <location>
        <position position="1"/>
    </location>
</feature>
<dbReference type="PROSITE" id="PS00502">
    <property type="entry name" value="POLYGALACTURONASE"/>
    <property type="match status" value="1"/>
</dbReference>
<keyword evidence="3 4" id="KW-0326">Glycosidase</keyword>
<sequence length="103" mass="11203">GTTFQNSPSWCLHPWLCEHVTIRGITVKNPWYSQNGDGLDLDSCRYVEIADSQFDVGDDAICIKSGKDADGRELGAPCENISIHDCTVYHGHGGFVIGSEMSG</sequence>
<evidence type="ECO:0000256" key="2">
    <source>
        <dbReference type="ARBA" id="ARBA00022801"/>
    </source>
</evidence>
<name>A0ABS7CN76_9BACL</name>
<dbReference type="Pfam" id="PF00295">
    <property type="entry name" value="Glyco_hydro_28"/>
    <property type="match status" value="1"/>
</dbReference>
<dbReference type="PANTHER" id="PTHR31339:SF9">
    <property type="entry name" value="PLASMIN AND FIBRONECTIN-BINDING PROTEIN A"/>
    <property type="match status" value="1"/>
</dbReference>
<dbReference type="PANTHER" id="PTHR31339">
    <property type="entry name" value="PECTIN LYASE-RELATED"/>
    <property type="match status" value="1"/>
</dbReference>
<proteinExistence type="inferred from homology"/>
<comment type="caution">
    <text evidence="5">The sequence shown here is derived from an EMBL/GenBank/DDBJ whole genome shotgun (WGS) entry which is preliminary data.</text>
</comment>
<dbReference type="InterPro" id="IPR012334">
    <property type="entry name" value="Pectin_lyas_fold"/>
</dbReference>
<dbReference type="Gene3D" id="2.160.20.10">
    <property type="entry name" value="Single-stranded right-handed beta-helix, Pectin lyase-like"/>
    <property type="match status" value="1"/>
</dbReference>
<dbReference type="InterPro" id="IPR051801">
    <property type="entry name" value="GH28_Enzymes"/>
</dbReference>
<evidence type="ECO:0000313" key="5">
    <source>
        <dbReference type="EMBL" id="MBW7462363.1"/>
    </source>
</evidence>
<feature type="non-terminal residue" evidence="5">
    <location>
        <position position="103"/>
    </location>
</feature>
<keyword evidence="2 4" id="KW-0378">Hydrolase</keyword>
<evidence type="ECO:0000313" key="6">
    <source>
        <dbReference type="Proteomes" id="UP001519887"/>
    </source>
</evidence>
<dbReference type="SMART" id="SM00710">
    <property type="entry name" value="PbH1"/>
    <property type="match status" value="3"/>
</dbReference>
<dbReference type="InterPro" id="IPR006626">
    <property type="entry name" value="PbH1"/>
</dbReference>
<dbReference type="EMBL" id="JAHZIK010003854">
    <property type="protein sequence ID" value="MBW7462363.1"/>
    <property type="molecule type" value="Genomic_DNA"/>
</dbReference>
<keyword evidence="6" id="KW-1185">Reference proteome</keyword>
<evidence type="ECO:0000256" key="4">
    <source>
        <dbReference type="RuleBase" id="RU361169"/>
    </source>
</evidence>
<reference evidence="5 6" key="1">
    <citation type="submission" date="2021-07" db="EMBL/GenBank/DDBJ databases">
        <title>Paenibacillus radiodurans sp. nov., isolated from the southeastern edge of Tengger Desert.</title>
        <authorList>
            <person name="Zhang G."/>
        </authorList>
    </citation>
    <scope>NUCLEOTIDE SEQUENCE [LARGE SCALE GENOMIC DNA]</scope>
    <source>
        <strain evidence="5 6">CCM 7311</strain>
    </source>
</reference>
<evidence type="ECO:0000256" key="3">
    <source>
        <dbReference type="ARBA" id="ARBA00023295"/>
    </source>
</evidence>
<dbReference type="GO" id="GO:0016787">
    <property type="term" value="F:hydrolase activity"/>
    <property type="evidence" value="ECO:0007669"/>
    <property type="project" value="UniProtKB-KW"/>
</dbReference>
<dbReference type="InterPro" id="IPR011050">
    <property type="entry name" value="Pectin_lyase_fold/virulence"/>
</dbReference>
<dbReference type="SUPFAM" id="SSF51126">
    <property type="entry name" value="Pectin lyase-like"/>
    <property type="match status" value="1"/>
</dbReference>
<gene>
    <name evidence="5" type="ORF">K0U00_50760</name>
</gene>